<name>R6RKJ1_9FIRM</name>
<dbReference type="Proteomes" id="UP000018142">
    <property type="component" value="Unassembled WGS sequence"/>
</dbReference>
<evidence type="ECO:0000313" key="3">
    <source>
        <dbReference type="Proteomes" id="UP000018142"/>
    </source>
</evidence>
<proteinExistence type="predicted"/>
<reference evidence="2" key="1">
    <citation type="submission" date="2012-11" db="EMBL/GenBank/DDBJ databases">
        <title>Dependencies among metagenomic species, viruses, plasmids and units of genetic variation.</title>
        <authorList>
            <person name="Nielsen H.B."/>
            <person name="Almeida M."/>
            <person name="Juncker A.S."/>
            <person name="Rasmussen S."/>
            <person name="Li J."/>
            <person name="Sunagawa S."/>
            <person name="Plichta D."/>
            <person name="Gautier L."/>
            <person name="Le Chatelier E."/>
            <person name="Peletier E."/>
            <person name="Bonde I."/>
            <person name="Nielsen T."/>
            <person name="Manichanh C."/>
            <person name="Arumugam M."/>
            <person name="Batto J."/>
            <person name="Santos M.B.Q.D."/>
            <person name="Blom N."/>
            <person name="Borruel N."/>
            <person name="Burgdorf K.S."/>
            <person name="Boumezbeur F."/>
            <person name="Casellas F."/>
            <person name="Dore J."/>
            <person name="Guarner F."/>
            <person name="Hansen T."/>
            <person name="Hildebrand F."/>
            <person name="Kaas R.S."/>
            <person name="Kennedy S."/>
            <person name="Kristiansen K."/>
            <person name="Kultima J.R."/>
            <person name="Leonard P."/>
            <person name="Levenez F."/>
            <person name="Lund O."/>
            <person name="Moumen B."/>
            <person name="Le Paslier D."/>
            <person name="Pons N."/>
            <person name="Pedersen O."/>
            <person name="Prifti E."/>
            <person name="Qin J."/>
            <person name="Raes J."/>
            <person name="Tap J."/>
            <person name="Tims S."/>
            <person name="Ussery D.W."/>
            <person name="Yamada T."/>
            <person name="MetaHit consortium"/>
            <person name="Renault P."/>
            <person name="Sicheritz-Ponten T."/>
            <person name="Bork P."/>
            <person name="Wang J."/>
            <person name="Brunak S."/>
            <person name="Ehrlich S.D."/>
        </authorList>
    </citation>
    <scope>NUCLEOTIDE SEQUENCE [LARGE SCALE GENOMIC DNA]</scope>
</reference>
<dbReference type="InterPro" id="IPR040824">
    <property type="entry name" value="LPD3"/>
</dbReference>
<sequence length="169" mass="19151">MLGIHNVNYKNSNIKFDFAFSKGSLDTSLNHQREYGGSYTDYAEMLTCLEKLIENAELIEVHKNYKDDEQLKRTFVLISALNSKDGIYPVQFEVKEFYSSTKNLYLTAVLTKIKEPAVVTESHTDYSEASTPLVADSAISLSQLFANVNPADKRFLNYVPDNFLSAEQI</sequence>
<comment type="caution">
    <text evidence="2">The sequence shown here is derived from an EMBL/GenBank/DDBJ whole genome shotgun (WGS) entry which is preliminary data.</text>
</comment>
<organism evidence="2 3">
    <name type="scientific">[Eubacterium] siraeum CAG:80</name>
    <dbReference type="NCBI Taxonomy" id="1263080"/>
    <lineage>
        <taxon>Bacteria</taxon>
        <taxon>Bacillati</taxon>
        <taxon>Bacillota</taxon>
        <taxon>Clostridia</taxon>
        <taxon>Eubacteriales</taxon>
        <taxon>Oscillospiraceae</taxon>
        <taxon>Oscillospiraceae incertae sedis</taxon>
    </lineage>
</organism>
<feature type="domain" description="Large polyvalent protein-associated" evidence="1">
    <location>
        <begin position="8"/>
        <end position="97"/>
    </location>
</feature>
<dbReference type="AlphaFoldDB" id="R6RKJ1"/>
<evidence type="ECO:0000259" key="1">
    <source>
        <dbReference type="Pfam" id="PF18798"/>
    </source>
</evidence>
<dbReference type="EMBL" id="CBFJ010000218">
    <property type="protein sequence ID" value="CDC49413.1"/>
    <property type="molecule type" value="Genomic_DNA"/>
</dbReference>
<evidence type="ECO:0000313" key="2">
    <source>
        <dbReference type="EMBL" id="CDC49413.1"/>
    </source>
</evidence>
<accession>R6RKJ1</accession>
<gene>
    <name evidence="2" type="ORF">BN788_00915</name>
</gene>
<dbReference type="Pfam" id="PF18798">
    <property type="entry name" value="LPD3"/>
    <property type="match status" value="1"/>
</dbReference>
<protein>
    <recommendedName>
        <fullName evidence="1">Large polyvalent protein-associated domain-containing protein</fullName>
    </recommendedName>
</protein>